<dbReference type="PANTHER" id="PTHR10199">
    <property type="entry name" value="THROMBOSPONDIN"/>
    <property type="match status" value="1"/>
</dbReference>
<keyword evidence="2" id="KW-0106">Calcium</keyword>
<protein>
    <submittedName>
        <fullName evidence="5">Gliding motility-associated C-terminal domain-containing protein</fullName>
    </submittedName>
</protein>
<dbReference type="CDD" id="cd11304">
    <property type="entry name" value="Cadherin_repeat"/>
    <property type="match status" value="1"/>
</dbReference>
<evidence type="ECO:0000313" key="5">
    <source>
        <dbReference type="EMBL" id="SEC70210.1"/>
    </source>
</evidence>
<feature type="compositionally biased region" description="Acidic residues" evidence="3">
    <location>
        <begin position="1178"/>
        <end position="1201"/>
    </location>
</feature>
<dbReference type="InterPro" id="IPR028974">
    <property type="entry name" value="TSP_type-3_rpt"/>
</dbReference>
<evidence type="ECO:0000256" key="1">
    <source>
        <dbReference type="ARBA" id="ARBA00022729"/>
    </source>
</evidence>
<evidence type="ECO:0000256" key="3">
    <source>
        <dbReference type="SAM" id="MobiDB-lite"/>
    </source>
</evidence>
<feature type="compositionally biased region" description="Acidic residues" evidence="3">
    <location>
        <begin position="769"/>
        <end position="1087"/>
    </location>
</feature>
<feature type="region of interest" description="Disordered" evidence="3">
    <location>
        <begin position="753"/>
        <end position="1201"/>
    </location>
</feature>
<dbReference type="InterPro" id="IPR002126">
    <property type="entry name" value="Cadherin-like_dom"/>
</dbReference>
<dbReference type="PROSITE" id="PS50268">
    <property type="entry name" value="CADHERIN_2"/>
    <property type="match status" value="1"/>
</dbReference>
<dbReference type="RefSeq" id="WP_074674518.1">
    <property type="nucleotide sequence ID" value="NZ_FNTB01000001.1"/>
</dbReference>
<dbReference type="SUPFAM" id="SSF103647">
    <property type="entry name" value="TSP type-3 repeat"/>
    <property type="match status" value="2"/>
</dbReference>
<dbReference type="OrthoDB" id="9805017at2"/>
<dbReference type="Pfam" id="PF02412">
    <property type="entry name" value="TSP_3"/>
    <property type="match status" value="2"/>
</dbReference>
<feature type="compositionally biased region" description="Acidic residues" evidence="3">
    <location>
        <begin position="1136"/>
        <end position="1167"/>
    </location>
</feature>
<dbReference type="GO" id="GO:0016020">
    <property type="term" value="C:membrane"/>
    <property type="evidence" value="ECO:0007669"/>
    <property type="project" value="InterPro"/>
</dbReference>
<dbReference type="GO" id="GO:0005509">
    <property type="term" value="F:calcium ion binding"/>
    <property type="evidence" value="ECO:0007669"/>
    <property type="project" value="InterPro"/>
</dbReference>
<dbReference type="SUPFAM" id="SSF49313">
    <property type="entry name" value="Cadherin-like"/>
    <property type="match status" value="1"/>
</dbReference>
<gene>
    <name evidence="5" type="ORF">SAMN05192540_3848</name>
</gene>
<dbReference type="EMBL" id="FNTB01000001">
    <property type="protein sequence ID" value="SEC70210.1"/>
    <property type="molecule type" value="Genomic_DNA"/>
</dbReference>
<dbReference type="InterPro" id="IPR015919">
    <property type="entry name" value="Cadherin-like_sf"/>
</dbReference>
<dbReference type="InterPro" id="IPR026341">
    <property type="entry name" value="T9SS_type_B"/>
</dbReference>
<organism evidence="5 6">
    <name type="scientific">Maribacter dokdonensis</name>
    <dbReference type="NCBI Taxonomy" id="320912"/>
    <lineage>
        <taxon>Bacteria</taxon>
        <taxon>Pseudomonadati</taxon>
        <taxon>Bacteroidota</taxon>
        <taxon>Flavobacteriia</taxon>
        <taxon>Flavobacteriales</taxon>
        <taxon>Flavobacteriaceae</taxon>
        <taxon>Maribacter</taxon>
    </lineage>
</organism>
<dbReference type="Proteomes" id="UP000183038">
    <property type="component" value="Unassembled WGS sequence"/>
</dbReference>
<dbReference type="NCBIfam" id="TIGR04131">
    <property type="entry name" value="Bac_Flav_CTERM"/>
    <property type="match status" value="1"/>
</dbReference>
<dbReference type="GO" id="GO:0007156">
    <property type="term" value="P:homophilic cell adhesion via plasma membrane adhesion molecules"/>
    <property type="evidence" value="ECO:0007669"/>
    <property type="project" value="InterPro"/>
</dbReference>
<keyword evidence="1" id="KW-0732">Signal</keyword>
<dbReference type="InterPro" id="IPR003367">
    <property type="entry name" value="Thrombospondin_3-like_rpt"/>
</dbReference>
<evidence type="ECO:0000259" key="4">
    <source>
        <dbReference type="PROSITE" id="PS50268"/>
    </source>
</evidence>
<dbReference type="Gene3D" id="2.60.40.10">
    <property type="entry name" value="Immunoglobulins"/>
    <property type="match status" value="1"/>
</dbReference>
<dbReference type="Gene3D" id="4.10.1080.10">
    <property type="entry name" value="TSP type-3 repeat"/>
    <property type="match status" value="5"/>
</dbReference>
<evidence type="ECO:0000313" key="6">
    <source>
        <dbReference type="Proteomes" id="UP000183038"/>
    </source>
</evidence>
<name>A0A1H4UNN7_9FLAO</name>
<accession>A0A1H4UNN7</accession>
<dbReference type="InterPro" id="IPR013783">
    <property type="entry name" value="Ig-like_fold"/>
</dbReference>
<reference evidence="5 6" key="1">
    <citation type="submission" date="2016-10" db="EMBL/GenBank/DDBJ databases">
        <authorList>
            <person name="de Groot N.N."/>
        </authorList>
    </citation>
    <scope>NUCLEOTIDE SEQUENCE [LARGE SCALE GENOMIC DNA]</scope>
    <source>
        <strain evidence="5 6">MAR_2009_71</strain>
    </source>
</reference>
<dbReference type="InterPro" id="IPR002909">
    <property type="entry name" value="IPT_dom"/>
</dbReference>
<feature type="domain" description="Cadherin" evidence="4">
    <location>
        <begin position="639"/>
        <end position="751"/>
    </location>
</feature>
<dbReference type="Pfam" id="PF13585">
    <property type="entry name" value="CHU_C"/>
    <property type="match status" value="1"/>
</dbReference>
<sequence length="1300" mass="138799">MKFSTLKLVLVILFLTNIYTVHSQTNRVLNNNRLRIGSGAENSINNAGNMQQPFYYNGSTYRQLTYSNYPLDIRWGVGGEGSASWNINGNFNENPVLNNQVYDYSGFTVTNNTTGEGYGQIKTTGEITVNGQLFRVENIFELLQPEGYIAIKVKITNISASPATNVRLWVGTRDDYVGGSDGPTKERGNLVDEEFVQIANQADQAKAIKISTAQEAILFFSNSDRAYSTINNCCSFTNATNQNPSTNAITQTGDGSYALYVRFNDLAVNESDELIWYYGAGTLPEIDEIISRVASAAIGAFDNITYNSADYAATTVSDGTGYYVLVPSGSTPPTEAQIEAGVDYNGVSVVLADNAAMLANQEHVFNLTGLSALTTYDFYFVSKYFDGVSDVYTEIIDEELNTNEAPPTLTQINPSTAAYGETITLTGTNFLTTNDVLIGGLNATYTVIDAQTIEAVVPNNVQNFTITVTNESGTASNSSDGEGNDDAACSSDWTSAWQQLTTPVAGTLKTVTLKLENTHSTNSYDLFLEVFDVDNAPGSADPSIKFSNSIETSQAATIANNTTSSEITFAFDSSVNLLENTDYYIVLVGSGTNPGMTGNQEISIDCAGGTNGGSAGSFGTLYHSFTMGPEFDISNPPTAINSTPSSIKENNEINDIIGSLTATDADVSDSHTFQLIAGAGDTDNASFSISGSDLLASEIFDFETKSSYSIRILTTDEDGNTYEGNLILTITDEVDEDSDGVNDSVDNCPAIANADQLDTDSDGAGNVCDTDDDNDGTLDTEDDFPLDDSEDTDTDGDGTGDNADTDDDNDGTLDTEDDFPLDDSEDTDTDGDGTGDNTDTDDDNDGTLDTEDDFPLDNSEDTDTDGDGTGDNADTDDDNDGTLDTEDDFPLDDSEDTDTDGDGTGDNADTDDDNDGTLDDEDAFPLDDSEDMDTDGDGTGDNADTDDDNDGTLDDEDAFPLDDSENTDTDGDGTGDNADTDDDNDGTLDAEDDFPLDDSEDTDTDGDGTGDNADTDDDNDGTLDTEDAFPLDDSEDTDTDGDGTGDNADTDDDNDGTLDTEDDFPLDDSEDTDTDGDGTGDNADELPNDPNEIKDTDGDGVGDNSDVFPNDANESIDTDGDGVGDNADVFPNDPSETIDTDSDGIGDNTDTDDDNDGYSDEIEAEEGTDTRNLNDFPNDNDNDGIPDSMDLDDDNDGVNDVDDSFPTIEEPLLVPAQAFTPNGDGINDTWMVPGINNYPNNLVKVFNRWGHEVFVSSSYQNDWNGKHKSNSSLLPAGSYLYVIDLGNGTPLLKGWIFINY</sequence>
<proteinExistence type="predicted"/>
<evidence type="ECO:0000256" key="2">
    <source>
        <dbReference type="ARBA" id="ARBA00022837"/>
    </source>
</evidence>
<dbReference type="SUPFAM" id="SSF81296">
    <property type="entry name" value="E set domains"/>
    <property type="match status" value="1"/>
</dbReference>
<dbReference type="InterPro" id="IPR014756">
    <property type="entry name" value="Ig_E-set"/>
</dbReference>
<dbReference type="Pfam" id="PF01833">
    <property type="entry name" value="TIG"/>
    <property type="match status" value="1"/>
</dbReference>